<dbReference type="Pfam" id="PF25225">
    <property type="entry name" value="DUF7843"/>
    <property type="match status" value="1"/>
</dbReference>
<keyword evidence="6" id="KW-1185">Reference proteome</keyword>
<evidence type="ECO:0000259" key="4">
    <source>
        <dbReference type="Pfam" id="PF25225"/>
    </source>
</evidence>
<dbReference type="EMBL" id="FWZT01000004">
    <property type="protein sequence ID" value="SMF08561.1"/>
    <property type="molecule type" value="Genomic_DNA"/>
</dbReference>
<feature type="domain" description="DUF7840" evidence="3">
    <location>
        <begin position="393"/>
        <end position="599"/>
    </location>
</feature>
<dbReference type="Pfam" id="PF13387">
    <property type="entry name" value="Lnb_N"/>
    <property type="match status" value="1"/>
</dbReference>
<feature type="chain" id="PRO_5012306029" evidence="1">
    <location>
        <begin position="28"/>
        <end position="609"/>
    </location>
</feature>
<evidence type="ECO:0000259" key="3">
    <source>
        <dbReference type="Pfam" id="PF25222"/>
    </source>
</evidence>
<organism evidence="5 6">
    <name type="scientific">Pseudobacteriovorax antillogorgiicola</name>
    <dbReference type="NCBI Taxonomy" id="1513793"/>
    <lineage>
        <taxon>Bacteria</taxon>
        <taxon>Pseudomonadati</taxon>
        <taxon>Bdellovibrionota</taxon>
        <taxon>Oligoflexia</taxon>
        <taxon>Oligoflexales</taxon>
        <taxon>Pseudobacteriovoracaceae</taxon>
        <taxon>Pseudobacteriovorax</taxon>
    </lineage>
</organism>
<dbReference type="Pfam" id="PF25222">
    <property type="entry name" value="DUF7840"/>
    <property type="match status" value="1"/>
</dbReference>
<proteinExistence type="predicted"/>
<dbReference type="InterPro" id="IPR057162">
    <property type="entry name" value="DUF7840"/>
</dbReference>
<dbReference type="Proteomes" id="UP000192907">
    <property type="component" value="Unassembled WGS sequence"/>
</dbReference>
<evidence type="ECO:0000259" key="2">
    <source>
        <dbReference type="Pfam" id="PF13387"/>
    </source>
</evidence>
<accession>A0A1Y6BI32</accession>
<evidence type="ECO:0000313" key="5">
    <source>
        <dbReference type="EMBL" id="SMF08561.1"/>
    </source>
</evidence>
<feature type="signal peptide" evidence="1">
    <location>
        <begin position="1"/>
        <end position="27"/>
    </location>
</feature>
<dbReference type="STRING" id="1513793.SAMN06296036_104305"/>
<dbReference type="InterPro" id="IPR057165">
    <property type="entry name" value="DUF7843"/>
</dbReference>
<evidence type="ECO:0000256" key="1">
    <source>
        <dbReference type="SAM" id="SignalP"/>
    </source>
</evidence>
<dbReference type="InterPro" id="IPR025178">
    <property type="entry name" value="Lnb_N"/>
</dbReference>
<dbReference type="OrthoDB" id="5287439at2"/>
<protein>
    <submittedName>
        <fullName evidence="5">Uncharacterized protein</fullName>
    </submittedName>
</protein>
<evidence type="ECO:0000313" key="6">
    <source>
        <dbReference type="Proteomes" id="UP000192907"/>
    </source>
</evidence>
<dbReference type="AlphaFoldDB" id="A0A1Y6BI32"/>
<gene>
    <name evidence="5" type="ORF">SAMN06296036_104305</name>
</gene>
<reference evidence="6" key="1">
    <citation type="submission" date="2017-04" db="EMBL/GenBank/DDBJ databases">
        <authorList>
            <person name="Varghese N."/>
            <person name="Submissions S."/>
        </authorList>
    </citation>
    <scope>NUCLEOTIDE SEQUENCE [LARGE SCALE GENOMIC DNA]</scope>
    <source>
        <strain evidence="6">RKEM611</strain>
    </source>
</reference>
<sequence length="609" mass="70222">MSSLAPSRYNYLLWLLLRVLISEEAFADSRLTALDPQWLRLLHYQKSLFGYESTIDHPSFFFHPEGNSDPVAEKAATIQFMNSGKKLRHKGQYIDPICLFPARYRFLEKFIRRKKPHCEGIAHWRTKLALESISLVYASAYENNPSSLFGHTFIKLNLKRQQGYDYLNYGLSFAAALDPNDGLLYIVKGMVGGYYGVFSLEPYYKMVNEYNLSENRSLWEYEISLSEPQRLLFIEHIWELYQTALIDYYFIDDNCASILLEIIDVLFPNAMLADKTGVFVSPHQIVSILVENISLTSIKYKPSLRDQVLYKISHLPNSQVRSLVASIDQLNMQNDQIASPAYLDAQLDLITYKKRISSWDEQQKIIDFENQVLLKVASIDQPVPSKALRSASNDPSLGHKVRKVRLGLSMQGDRWGPEFRFKYGFHDILDSYKGFEPHYQVNYLDIKAFYHSNFNYDASLIHILALNEDTAFDTAWAWEAGGGVYRPDGLAYDAAYFTGGIGKAQSWAWHGQWTVFGLLSADLSYGSSEWLAPLYMKLGVLSRWNHRIRSLFQSHFRLFSLGNSPTDRDDKTTISMETRLELDESRQIRIALQRSRYESNISFGIAKFF</sequence>
<feature type="domain" description="DUF7843" evidence="4">
    <location>
        <begin position="35"/>
        <end position="109"/>
    </location>
</feature>
<dbReference type="RefSeq" id="WP_132316464.1">
    <property type="nucleotide sequence ID" value="NZ_SLZT01000004.1"/>
</dbReference>
<feature type="domain" description="Lnb N-terminal periplasmic" evidence="2">
    <location>
        <begin position="123"/>
        <end position="287"/>
    </location>
</feature>
<keyword evidence="1" id="KW-0732">Signal</keyword>
<name>A0A1Y6BI32_9BACT</name>